<evidence type="ECO:0000313" key="3">
    <source>
        <dbReference type="EMBL" id="GJS54333.1"/>
    </source>
</evidence>
<organism evidence="3 4">
    <name type="scientific">Tanacetum coccineum</name>
    <dbReference type="NCBI Taxonomy" id="301880"/>
    <lineage>
        <taxon>Eukaryota</taxon>
        <taxon>Viridiplantae</taxon>
        <taxon>Streptophyta</taxon>
        <taxon>Embryophyta</taxon>
        <taxon>Tracheophyta</taxon>
        <taxon>Spermatophyta</taxon>
        <taxon>Magnoliopsida</taxon>
        <taxon>eudicotyledons</taxon>
        <taxon>Gunneridae</taxon>
        <taxon>Pentapetalae</taxon>
        <taxon>asterids</taxon>
        <taxon>campanulids</taxon>
        <taxon>Asterales</taxon>
        <taxon>Asteraceae</taxon>
        <taxon>Asteroideae</taxon>
        <taxon>Anthemideae</taxon>
        <taxon>Anthemidinae</taxon>
        <taxon>Tanacetum</taxon>
    </lineage>
</organism>
<feature type="region of interest" description="Disordered" evidence="1">
    <location>
        <begin position="118"/>
        <end position="139"/>
    </location>
</feature>
<feature type="region of interest" description="Disordered" evidence="1">
    <location>
        <begin position="347"/>
        <end position="371"/>
    </location>
</feature>
<reference evidence="3" key="2">
    <citation type="submission" date="2022-01" db="EMBL/GenBank/DDBJ databases">
        <authorList>
            <person name="Yamashiro T."/>
            <person name="Shiraishi A."/>
            <person name="Satake H."/>
            <person name="Nakayama K."/>
        </authorList>
    </citation>
    <scope>NUCLEOTIDE SEQUENCE</scope>
</reference>
<feature type="transmembrane region" description="Helical" evidence="2">
    <location>
        <begin position="33"/>
        <end position="55"/>
    </location>
</feature>
<sequence>MSFDSSTIILRLLNKRLKELQAQAQAQVLRTWLLCHLLAVLMKLIVLMELVLLTLKLALLALNGKLALPEHEDIRRFFSKKPGRKFTINGSDTVGYDKSKVECFNFHKMGYFAREFRGPRNQDSRNRNQDNSRRTVNVEETSSKAMLAIYGAGFDWSYMADDEVPTNMALMAFLDSKGHLQKEDQVYVDSGCSRHVTRNMSYLSDFKEFDGGYMCDNKNNVLFTDTRCFVLFPDFKLADESQNKFRCHVAILNTLDYLGKFDGNSDEGFFIGYSMNSKAFRYVDKLAVDIDVLTKSMNYVPVVAGRNSNDYIGTEESIGASHSSKETGSSQDYILMPLWKDGSLFNSSSKKASNDEPQPSSDAGKKDDEVTTARSNGYQTEPDMFSLGDNATLEATHADFFGDETEVDMSNITTTYPVPSTLNTRIYKDHSLDHVIGDVQSGVQTRRMTKTTNEQGFINPSWIEAMQDELLQFKLQQVWPLVDLPHGKRAIVARIEAIRLFLAYASFKDFVVYQMDMKSAFLYIKELKEFIRVEKALYVYIQLLEPGLQVTQKDDGIFISQDKYVDEILKKFGFLTIWLGSIPIETSKPLLKDTEAEDVYVHLYRSMIGSLMYLTASRLDIIFALCACARFQVTPKVSHLHAVKRIFRYLKDRKSTTGGCQFLGSRLISWQCKKQTVVSNSTTEAEYVAASSCCGQVLWIQNQMLDYGYNFMNIKIFINNESTIWIVKNPLFHSKTKHIEIRHHFIRDSNKKKLIQMIKIHTDQNVVDLLTKAFNIGRFQYLIASIGMLNP</sequence>
<dbReference type="PANTHER" id="PTHR11439:SF495">
    <property type="entry name" value="REVERSE TRANSCRIPTASE, RNA-DEPENDENT DNA POLYMERASE-RELATED"/>
    <property type="match status" value="1"/>
</dbReference>
<dbReference type="EMBL" id="BQNB010008790">
    <property type="protein sequence ID" value="GJS54333.1"/>
    <property type="molecule type" value="Genomic_DNA"/>
</dbReference>
<evidence type="ECO:0008006" key="5">
    <source>
        <dbReference type="Google" id="ProtNLM"/>
    </source>
</evidence>
<dbReference type="CDD" id="cd09272">
    <property type="entry name" value="RNase_HI_RT_Ty1"/>
    <property type="match status" value="1"/>
</dbReference>
<dbReference type="PANTHER" id="PTHR11439">
    <property type="entry name" value="GAG-POL-RELATED RETROTRANSPOSON"/>
    <property type="match status" value="1"/>
</dbReference>
<dbReference type="Proteomes" id="UP001151760">
    <property type="component" value="Unassembled WGS sequence"/>
</dbReference>
<evidence type="ECO:0000313" key="4">
    <source>
        <dbReference type="Proteomes" id="UP001151760"/>
    </source>
</evidence>
<keyword evidence="2" id="KW-0472">Membrane</keyword>
<feature type="compositionally biased region" description="Polar residues" evidence="1">
    <location>
        <begin position="347"/>
        <end position="361"/>
    </location>
</feature>
<evidence type="ECO:0000256" key="2">
    <source>
        <dbReference type="SAM" id="Phobius"/>
    </source>
</evidence>
<reference evidence="3" key="1">
    <citation type="journal article" date="2022" name="Int. J. Mol. Sci.">
        <title>Draft Genome of Tanacetum Coccineum: Genomic Comparison of Closely Related Tanacetum-Family Plants.</title>
        <authorList>
            <person name="Yamashiro T."/>
            <person name="Shiraishi A."/>
            <person name="Nakayama K."/>
            <person name="Satake H."/>
        </authorList>
    </citation>
    <scope>NUCLEOTIDE SEQUENCE</scope>
</reference>
<name>A0ABQ4WNC5_9ASTR</name>
<protein>
    <recommendedName>
        <fullName evidence="5">Reverse transcriptase Ty1/copia-type domain-containing protein</fullName>
    </recommendedName>
</protein>
<keyword evidence="2" id="KW-0812">Transmembrane</keyword>
<gene>
    <name evidence="3" type="ORF">Tco_0627695</name>
</gene>
<evidence type="ECO:0000256" key="1">
    <source>
        <dbReference type="SAM" id="MobiDB-lite"/>
    </source>
</evidence>
<accession>A0ABQ4WNC5</accession>
<feature type="compositionally biased region" description="Basic and acidic residues" evidence="1">
    <location>
        <begin position="118"/>
        <end position="137"/>
    </location>
</feature>
<keyword evidence="4" id="KW-1185">Reference proteome</keyword>
<keyword evidence="2" id="KW-1133">Transmembrane helix</keyword>
<proteinExistence type="predicted"/>
<comment type="caution">
    <text evidence="3">The sequence shown here is derived from an EMBL/GenBank/DDBJ whole genome shotgun (WGS) entry which is preliminary data.</text>
</comment>